<dbReference type="InterPro" id="IPR040271">
    <property type="entry name" value="T19C3.2-like"/>
</dbReference>
<proteinExistence type="predicted"/>
<name>A0A915CS01_9BILA</name>
<reference evidence="2" key="1">
    <citation type="submission" date="2022-11" db="UniProtKB">
        <authorList>
            <consortium name="WormBaseParasite"/>
        </authorList>
    </citation>
    <scope>IDENTIFICATION</scope>
</reference>
<accession>A0A915CS01</accession>
<dbReference type="Proteomes" id="UP000887574">
    <property type="component" value="Unplaced"/>
</dbReference>
<sequence>MKSSKPCGMCSYKQSCGYGGDRKCNISPFEIQGGRSILPFMYPKKCVTAEICEESTKWSRVKWITTCSKKKIRNGGECRLWPSKRVSLEGVEPAFHEHISNLKWYSCLPQTRSVKNGKGKREKVCRCCCFPFRPNL</sequence>
<evidence type="ECO:0000313" key="1">
    <source>
        <dbReference type="Proteomes" id="UP000887574"/>
    </source>
</evidence>
<dbReference type="PANTHER" id="PTHR37443:SF3">
    <property type="entry name" value="SECRETED PROTEIN"/>
    <property type="match status" value="1"/>
</dbReference>
<keyword evidence="1" id="KW-1185">Reference proteome</keyword>
<evidence type="ECO:0000313" key="2">
    <source>
        <dbReference type="WBParaSite" id="jg11579"/>
    </source>
</evidence>
<protein>
    <submittedName>
        <fullName evidence="2">Uncharacterized protein</fullName>
    </submittedName>
</protein>
<organism evidence="1 2">
    <name type="scientific">Ditylenchus dipsaci</name>
    <dbReference type="NCBI Taxonomy" id="166011"/>
    <lineage>
        <taxon>Eukaryota</taxon>
        <taxon>Metazoa</taxon>
        <taxon>Ecdysozoa</taxon>
        <taxon>Nematoda</taxon>
        <taxon>Chromadorea</taxon>
        <taxon>Rhabditida</taxon>
        <taxon>Tylenchina</taxon>
        <taxon>Tylenchomorpha</taxon>
        <taxon>Sphaerularioidea</taxon>
        <taxon>Anguinidae</taxon>
        <taxon>Anguininae</taxon>
        <taxon>Ditylenchus</taxon>
    </lineage>
</organism>
<dbReference type="WBParaSite" id="jg11579">
    <property type="protein sequence ID" value="jg11579"/>
    <property type="gene ID" value="jg11579"/>
</dbReference>
<dbReference type="PANTHER" id="PTHR37443">
    <property type="entry name" value="PROTEIN CBG09852-RELATED"/>
    <property type="match status" value="1"/>
</dbReference>
<dbReference type="AlphaFoldDB" id="A0A915CS01"/>